<comment type="caution">
    <text evidence="1">The sequence shown here is derived from an EMBL/GenBank/DDBJ whole genome shotgun (WGS) entry which is preliminary data.</text>
</comment>
<sequence length="511" mass="52879">MMSTAPTGGFGGFGAAAKGGFGAVTATGGTGFGTAATGSTGNFGGFGTATGSGFAAVTTTGTFGGFGAGKGFGTTVATPAQPHLPQYKGIKGPGSSTEWLHGVNLSILRDDVVFEDLPVPLQQHLTDFHNFIQAEHDAKQVVEAFLTDSATPNATPAPSYRELVKKMNQLASGENAVDGIRVECFEREVQAHRLGQTLDKCEDDILDYMKNVWKPLSEIDFTQRAGGNRPKPASEPFQRILREIQGCMDAISAAVSELEAAVVPCGRRVRGPVTDDASRSNAAPEPPCASASEFLTKLTGGVELPDVPPPGLGSAASAHPVSRINASLSNQLTTLLNLAAWTLRLHTRADSARDLFVHNYGTSEAELLLAQQHQQAESSAGPRRPFLLPSSTGAAAAEVNQDTVGDIHRRSAFPHRSKALSNGERKMQYDVLLERKYQTAAPAAAPLSTATASGTASSVAGATLGATSSTSTIATGFGAPQSLGTIGGATIFGAGTSAADPRKTLNKTGRS</sequence>
<dbReference type="EMBL" id="CZPT02000499">
    <property type="protein sequence ID" value="SCU66054.1"/>
    <property type="molecule type" value="Genomic_DNA"/>
</dbReference>
<reference evidence="1" key="1">
    <citation type="submission" date="2016-09" db="EMBL/GenBank/DDBJ databases">
        <authorList>
            <person name="Hebert L."/>
            <person name="Moumen B."/>
        </authorList>
    </citation>
    <scope>NUCLEOTIDE SEQUENCE [LARGE SCALE GENOMIC DNA]</scope>
    <source>
        <strain evidence="1">OVI</strain>
    </source>
</reference>
<dbReference type="AlphaFoldDB" id="A0A1G4I2W1"/>
<dbReference type="Proteomes" id="UP000195570">
    <property type="component" value="Unassembled WGS sequence"/>
</dbReference>
<dbReference type="RefSeq" id="XP_067077544.1">
    <property type="nucleotide sequence ID" value="XM_067221443.1"/>
</dbReference>
<protein>
    <submittedName>
        <fullName evidence="1">Nucleoporin</fullName>
    </submittedName>
</protein>
<name>A0A1G4I2W1_TRYEQ</name>
<gene>
    <name evidence="1" type="ORF">TEOVI_000026400</name>
</gene>
<proteinExistence type="predicted"/>
<keyword evidence="2" id="KW-1185">Reference proteome</keyword>
<accession>A0A1G4I2W1</accession>
<dbReference type="GeneID" id="92374204"/>
<organism evidence="1 2">
    <name type="scientific">Trypanosoma equiperdum</name>
    <dbReference type="NCBI Taxonomy" id="5694"/>
    <lineage>
        <taxon>Eukaryota</taxon>
        <taxon>Discoba</taxon>
        <taxon>Euglenozoa</taxon>
        <taxon>Kinetoplastea</taxon>
        <taxon>Metakinetoplastina</taxon>
        <taxon>Trypanosomatida</taxon>
        <taxon>Trypanosomatidae</taxon>
        <taxon>Trypanosoma</taxon>
    </lineage>
</organism>
<evidence type="ECO:0000313" key="2">
    <source>
        <dbReference type="Proteomes" id="UP000195570"/>
    </source>
</evidence>
<dbReference type="VEuPathDB" id="TriTrypDB:TEOVI_000026400"/>
<evidence type="ECO:0000313" key="1">
    <source>
        <dbReference type="EMBL" id="SCU66054.1"/>
    </source>
</evidence>